<name>A0A209ALD1_YERFR</name>
<sequence>MRKPKDLLREIKDEVILAQISGGSSDYNPGPSMTWGGVMDAVRSCSWPGGFYGDPNPSYTGGGFSTQR</sequence>
<proteinExistence type="predicted"/>
<accession>A0A209ALD1</accession>
<evidence type="ECO:0000313" key="1">
    <source>
        <dbReference type="EMBL" id="SUP77532.1"/>
    </source>
</evidence>
<protein>
    <submittedName>
        <fullName evidence="1">Uncharacterized protein</fullName>
    </submittedName>
</protein>
<evidence type="ECO:0000313" key="2">
    <source>
        <dbReference type="Proteomes" id="UP000254835"/>
    </source>
</evidence>
<reference evidence="1 2" key="1">
    <citation type="submission" date="2018-06" db="EMBL/GenBank/DDBJ databases">
        <authorList>
            <consortium name="Pathogen Informatics"/>
            <person name="Doyle S."/>
        </authorList>
    </citation>
    <scope>NUCLEOTIDE SEQUENCE [LARGE SCALE GENOMIC DNA]</scope>
    <source>
        <strain evidence="1 2">NCTC11470</strain>
    </source>
</reference>
<dbReference type="GeneID" id="57905347"/>
<gene>
    <name evidence="1" type="ORF">NCTC11470_02603</name>
</gene>
<dbReference type="OrthoDB" id="6469656at2"/>
<organism evidence="1 2">
    <name type="scientific">Yersinia frederiksenii</name>
    <dbReference type="NCBI Taxonomy" id="29484"/>
    <lineage>
        <taxon>Bacteria</taxon>
        <taxon>Pseudomonadati</taxon>
        <taxon>Pseudomonadota</taxon>
        <taxon>Gammaproteobacteria</taxon>
        <taxon>Enterobacterales</taxon>
        <taxon>Yersiniaceae</taxon>
        <taxon>Yersinia</taxon>
    </lineage>
</organism>
<dbReference type="RefSeq" id="WP_032911109.1">
    <property type="nucleotide sequence ID" value="NZ_CP023964.1"/>
</dbReference>
<dbReference type="Proteomes" id="UP000254835">
    <property type="component" value="Unassembled WGS sequence"/>
</dbReference>
<dbReference type="AlphaFoldDB" id="A0A209ALD1"/>
<dbReference type="EMBL" id="UHJA01000001">
    <property type="protein sequence ID" value="SUP77532.1"/>
    <property type="molecule type" value="Genomic_DNA"/>
</dbReference>